<evidence type="ECO:0000313" key="3">
    <source>
        <dbReference type="Proteomes" id="UP000298493"/>
    </source>
</evidence>
<protein>
    <submittedName>
        <fullName evidence="2">Uncharacterized protein</fullName>
    </submittedName>
</protein>
<gene>
    <name evidence="2" type="ORF">E6O75_ATG08287</name>
</gene>
<feature type="compositionally biased region" description="Pro residues" evidence="1">
    <location>
        <begin position="225"/>
        <end position="266"/>
    </location>
</feature>
<organism evidence="2 3">
    <name type="scientific">Venturia nashicola</name>
    <dbReference type="NCBI Taxonomy" id="86259"/>
    <lineage>
        <taxon>Eukaryota</taxon>
        <taxon>Fungi</taxon>
        <taxon>Dikarya</taxon>
        <taxon>Ascomycota</taxon>
        <taxon>Pezizomycotina</taxon>
        <taxon>Dothideomycetes</taxon>
        <taxon>Pleosporomycetidae</taxon>
        <taxon>Venturiales</taxon>
        <taxon>Venturiaceae</taxon>
        <taxon>Venturia</taxon>
    </lineage>
</organism>
<dbReference type="AlphaFoldDB" id="A0A4Z1P8I3"/>
<accession>A0A4Z1P8I3</accession>
<feature type="region of interest" description="Disordered" evidence="1">
    <location>
        <begin position="223"/>
        <end position="274"/>
    </location>
</feature>
<comment type="caution">
    <text evidence="2">The sequence shown here is derived from an EMBL/GenBank/DDBJ whole genome shotgun (WGS) entry which is preliminary data.</text>
</comment>
<sequence length="274" mass="29696">MLNPWALTRMLIPSVNTKHQIEDDGGQDLKIEWEMAGPRATGFADCFADCFHLRMFYYVLAQAVVKVKLLWLVWLVWLWDASPWEVPAGRSLKASCANRGERESLSNVGSSTGSLVGSLQAGLLFAERLDICSPDTLGLHWYPTGAIWGAEWKVAVVVCMRGVGSVEVCRCGGVQVCGMQVCGVWCGSVGMAGRQYGSMALMMLHGIAMDGSFLQQSRGMLCTDPPVPTPSTDPQYRPPVPTPSPDPPVLTPQRHPCPPSRSPHPPGAGSLISF</sequence>
<evidence type="ECO:0000256" key="1">
    <source>
        <dbReference type="SAM" id="MobiDB-lite"/>
    </source>
</evidence>
<dbReference type="EMBL" id="SNSC02000016">
    <property type="protein sequence ID" value="TID17541.1"/>
    <property type="molecule type" value="Genomic_DNA"/>
</dbReference>
<proteinExistence type="predicted"/>
<evidence type="ECO:0000313" key="2">
    <source>
        <dbReference type="EMBL" id="TID17541.1"/>
    </source>
</evidence>
<dbReference type="Proteomes" id="UP000298493">
    <property type="component" value="Unassembled WGS sequence"/>
</dbReference>
<reference evidence="2 3" key="1">
    <citation type="submission" date="2019-04" db="EMBL/GenBank/DDBJ databases">
        <title>High contiguity whole genome sequence and gene annotation resource for two Venturia nashicola isolates.</title>
        <authorList>
            <person name="Prokchorchik M."/>
            <person name="Won K."/>
            <person name="Lee Y."/>
            <person name="Choi E.D."/>
            <person name="Segonzac C."/>
            <person name="Sohn K.H."/>
        </authorList>
    </citation>
    <scope>NUCLEOTIDE SEQUENCE [LARGE SCALE GENOMIC DNA]</scope>
    <source>
        <strain evidence="2 3">PRI2</strain>
    </source>
</reference>
<name>A0A4Z1P8I3_9PEZI</name>
<keyword evidence="3" id="KW-1185">Reference proteome</keyword>